<dbReference type="PANTHER" id="PTHR43553">
    <property type="entry name" value="HEAVY METAL TRANSPORTER"/>
    <property type="match status" value="1"/>
</dbReference>
<sequence>MSRSIIEVNNLSYTYPDGKMALNKINFKIKDGESVGIIGSNGAGKSTLLMNLVGALSPDEGEVYVDNILVEKKTLPLIRKKVGIVFQNSDDQLFMANIYDDVAFGPRNYKLSEEEVRKRVINSLKTVGILHLKDRVAYKLSGGEKRAAAIATVLAMNPDVLVMDEPTTALDPRARRRLINLLRSFSQTKIITTHDLDMVLELCDRIIVLNEGHVVEDGFTLSIFENDKLMQECGLERPLSMQNCPLCGSKKKIGYRYNI</sequence>
<dbReference type="SMART" id="SM00382">
    <property type="entry name" value="AAA"/>
    <property type="match status" value="1"/>
</dbReference>
<reference evidence="11" key="1">
    <citation type="submission" date="2016-11" db="EMBL/GenBank/DDBJ databases">
        <authorList>
            <person name="Varghese N."/>
            <person name="Submissions S."/>
        </authorList>
    </citation>
    <scope>NUCLEOTIDE SEQUENCE [LARGE SCALE GENOMIC DNA]</scope>
    <source>
        <strain evidence="11">DSM 15285</strain>
    </source>
</reference>
<evidence type="ECO:0000256" key="3">
    <source>
        <dbReference type="ARBA" id="ARBA00022448"/>
    </source>
</evidence>
<dbReference type="PROSITE" id="PS00211">
    <property type="entry name" value="ABC_TRANSPORTER_1"/>
    <property type="match status" value="1"/>
</dbReference>
<comment type="subcellular location">
    <subcellularLocation>
        <location evidence="1">Cell membrane</location>
        <topology evidence="1">Peripheral membrane protein</topology>
    </subcellularLocation>
</comment>
<comment type="similarity">
    <text evidence="2">Belongs to the ABC transporter superfamily.</text>
</comment>
<dbReference type="InterPro" id="IPR015856">
    <property type="entry name" value="ABC_transpr_CbiO/EcfA_su"/>
</dbReference>
<dbReference type="PANTHER" id="PTHR43553:SF24">
    <property type="entry name" value="ENERGY-COUPLING FACTOR TRANSPORTER ATP-BINDING PROTEIN ECFA1"/>
    <property type="match status" value="1"/>
</dbReference>
<dbReference type="EMBL" id="FQXH01000007">
    <property type="protein sequence ID" value="SHH08291.1"/>
    <property type="molecule type" value="Genomic_DNA"/>
</dbReference>
<dbReference type="GO" id="GO:0042626">
    <property type="term" value="F:ATPase-coupled transmembrane transporter activity"/>
    <property type="evidence" value="ECO:0007669"/>
    <property type="project" value="TreeGrafter"/>
</dbReference>
<evidence type="ECO:0000256" key="6">
    <source>
        <dbReference type="ARBA" id="ARBA00022840"/>
    </source>
</evidence>
<dbReference type="InterPro" id="IPR003593">
    <property type="entry name" value="AAA+_ATPase"/>
</dbReference>
<dbReference type="GO" id="GO:0016887">
    <property type="term" value="F:ATP hydrolysis activity"/>
    <property type="evidence" value="ECO:0007669"/>
    <property type="project" value="InterPro"/>
</dbReference>
<dbReference type="Pfam" id="PF00005">
    <property type="entry name" value="ABC_tran"/>
    <property type="match status" value="1"/>
</dbReference>
<evidence type="ECO:0000256" key="4">
    <source>
        <dbReference type="ARBA" id="ARBA00022475"/>
    </source>
</evidence>
<protein>
    <submittedName>
        <fullName evidence="10">Cobalt/nickel transport system ATP-binding protein</fullName>
    </submittedName>
</protein>
<evidence type="ECO:0000256" key="1">
    <source>
        <dbReference type="ARBA" id="ARBA00004202"/>
    </source>
</evidence>
<keyword evidence="6 10" id="KW-0067">ATP-binding</keyword>
<name>A0A1M5Q3D4_9FIRM</name>
<dbReference type="Proteomes" id="UP000242520">
    <property type="component" value="Unassembled WGS sequence"/>
</dbReference>
<accession>A0A1M5Q3D4</accession>
<evidence type="ECO:0000256" key="2">
    <source>
        <dbReference type="ARBA" id="ARBA00005417"/>
    </source>
</evidence>
<gene>
    <name evidence="10" type="ORF">SAMN02744040_00759</name>
</gene>
<dbReference type="Gene3D" id="3.40.50.300">
    <property type="entry name" value="P-loop containing nucleotide triphosphate hydrolases"/>
    <property type="match status" value="1"/>
</dbReference>
<dbReference type="InterPro" id="IPR003439">
    <property type="entry name" value="ABC_transporter-like_ATP-bd"/>
</dbReference>
<organism evidence="10 11">
    <name type="scientific">Tepidibacter thalassicus DSM 15285</name>
    <dbReference type="NCBI Taxonomy" id="1123350"/>
    <lineage>
        <taxon>Bacteria</taxon>
        <taxon>Bacillati</taxon>
        <taxon>Bacillota</taxon>
        <taxon>Clostridia</taxon>
        <taxon>Peptostreptococcales</taxon>
        <taxon>Peptostreptococcaceae</taxon>
        <taxon>Tepidibacter</taxon>
    </lineage>
</organism>
<dbReference type="GO" id="GO:0043190">
    <property type="term" value="C:ATP-binding cassette (ABC) transporter complex"/>
    <property type="evidence" value="ECO:0007669"/>
    <property type="project" value="TreeGrafter"/>
</dbReference>
<dbReference type="InterPro" id="IPR050095">
    <property type="entry name" value="ECF_ABC_transporter_ATP-bd"/>
</dbReference>
<evidence type="ECO:0000256" key="8">
    <source>
        <dbReference type="ARBA" id="ARBA00023136"/>
    </source>
</evidence>
<evidence type="ECO:0000256" key="5">
    <source>
        <dbReference type="ARBA" id="ARBA00022741"/>
    </source>
</evidence>
<dbReference type="PROSITE" id="PS50893">
    <property type="entry name" value="ABC_TRANSPORTER_2"/>
    <property type="match status" value="1"/>
</dbReference>
<dbReference type="STRING" id="1123350.SAMN02744040_00759"/>
<keyword evidence="4" id="KW-1003">Cell membrane</keyword>
<dbReference type="SUPFAM" id="SSF52540">
    <property type="entry name" value="P-loop containing nucleoside triphosphate hydrolases"/>
    <property type="match status" value="1"/>
</dbReference>
<proteinExistence type="inferred from homology"/>
<evidence type="ECO:0000313" key="10">
    <source>
        <dbReference type="EMBL" id="SHH08291.1"/>
    </source>
</evidence>
<dbReference type="CDD" id="cd03225">
    <property type="entry name" value="ABC_cobalt_CbiO_domain1"/>
    <property type="match status" value="1"/>
</dbReference>
<keyword evidence="7" id="KW-1278">Translocase</keyword>
<dbReference type="InterPro" id="IPR027417">
    <property type="entry name" value="P-loop_NTPase"/>
</dbReference>
<dbReference type="InterPro" id="IPR017871">
    <property type="entry name" value="ABC_transporter-like_CS"/>
</dbReference>
<evidence type="ECO:0000259" key="9">
    <source>
        <dbReference type="PROSITE" id="PS50893"/>
    </source>
</evidence>
<evidence type="ECO:0000256" key="7">
    <source>
        <dbReference type="ARBA" id="ARBA00022967"/>
    </source>
</evidence>
<keyword evidence="8" id="KW-0472">Membrane</keyword>
<keyword evidence="11" id="KW-1185">Reference proteome</keyword>
<feature type="domain" description="ABC transporter" evidence="9">
    <location>
        <begin position="6"/>
        <end position="236"/>
    </location>
</feature>
<dbReference type="AlphaFoldDB" id="A0A1M5Q3D4"/>
<evidence type="ECO:0000313" key="11">
    <source>
        <dbReference type="Proteomes" id="UP000242520"/>
    </source>
</evidence>
<dbReference type="FunFam" id="3.40.50.300:FF:000224">
    <property type="entry name" value="Energy-coupling factor transporter ATP-binding protein EcfA"/>
    <property type="match status" value="1"/>
</dbReference>
<keyword evidence="5" id="KW-0547">Nucleotide-binding</keyword>
<dbReference type="OrthoDB" id="9784332at2"/>
<dbReference type="GO" id="GO:0005524">
    <property type="term" value="F:ATP binding"/>
    <property type="evidence" value="ECO:0007669"/>
    <property type="project" value="UniProtKB-KW"/>
</dbReference>
<keyword evidence="3" id="KW-0813">Transport</keyword>
<dbReference type="RefSeq" id="WP_072723786.1">
    <property type="nucleotide sequence ID" value="NZ_FQXH01000007.1"/>
</dbReference>